<dbReference type="InterPro" id="IPR002100">
    <property type="entry name" value="TF_MADSbox"/>
</dbReference>
<dbReference type="Pfam" id="PF00319">
    <property type="entry name" value="SRF-TF"/>
    <property type="match status" value="1"/>
</dbReference>
<proteinExistence type="predicted"/>
<dbReference type="PANTHER" id="PTHR48019">
    <property type="entry name" value="SERUM RESPONSE FACTOR HOMOLOG"/>
    <property type="match status" value="1"/>
</dbReference>
<dbReference type="EMBL" id="JAEFBK010000007">
    <property type="protein sequence ID" value="KAG7586537.1"/>
    <property type="molecule type" value="Genomic_DNA"/>
</dbReference>
<evidence type="ECO:0000259" key="3">
    <source>
        <dbReference type="PROSITE" id="PS50066"/>
    </source>
</evidence>
<dbReference type="GO" id="GO:0003677">
    <property type="term" value="F:DNA binding"/>
    <property type="evidence" value="ECO:0007669"/>
    <property type="project" value="InterPro"/>
</dbReference>
<accession>A0A8T2BGK6</accession>
<dbReference type="GO" id="GO:0046983">
    <property type="term" value="F:protein dimerization activity"/>
    <property type="evidence" value="ECO:0007669"/>
    <property type="project" value="InterPro"/>
</dbReference>
<dbReference type="SMART" id="SM00432">
    <property type="entry name" value="MADS"/>
    <property type="match status" value="1"/>
</dbReference>
<feature type="coiled-coil region" evidence="1">
    <location>
        <begin position="78"/>
        <end position="112"/>
    </location>
</feature>
<dbReference type="InterPro" id="IPR050142">
    <property type="entry name" value="MADS-box/MEF2_TF"/>
</dbReference>
<evidence type="ECO:0000256" key="2">
    <source>
        <dbReference type="SAM" id="MobiDB-lite"/>
    </source>
</evidence>
<name>A0A8T2BGK6_9BRAS</name>
<comment type="caution">
    <text evidence="4">The sequence shown here is derived from an EMBL/GenBank/DDBJ whole genome shotgun (WGS) entry which is preliminary data.</text>
</comment>
<evidence type="ECO:0000256" key="1">
    <source>
        <dbReference type="SAM" id="Coils"/>
    </source>
</evidence>
<keyword evidence="1" id="KW-0175">Coiled coil</keyword>
<feature type="region of interest" description="Disordered" evidence="2">
    <location>
        <begin position="1"/>
        <end position="21"/>
    </location>
</feature>
<evidence type="ECO:0000313" key="5">
    <source>
        <dbReference type="Proteomes" id="UP000694240"/>
    </source>
</evidence>
<dbReference type="CDD" id="cd00120">
    <property type="entry name" value="MADS"/>
    <property type="match status" value="1"/>
</dbReference>
<dbReference type="AlphaFoldDB" id="A0A8T2BGK6"/>
<dbReference type="Proteomes" id="UP000694240">
    <property type="component" value="Chromosome 7"/>
</dbReference>
<evidence type="ECO:0000313" key="4">
    <source>
        <dbReference type="EMBL" id="KAG7586537.1"/>
    </source>
</evidence>
<organism evidence="4 5">
    <name type="scientific">Arabidopsis thaliana x Arabidopsis arenosa</name>
    <dbReference type="NCBI Taxonomy" id="1240361"/>
    <lineage>
        <taxon>Eukaryota</taxon>
        <taxon>Viridiplantae</taxon>
        <taxon>Streptophyta</taxon>
        <taxon>Embryophyta</taxon>
        <taxon>Tracheophyta</taxon>
        <taxon>Spermatophyta</taxon>
        <taxon>Magnoliopsida</taxon>
        <taxon>eudicotyledons</taxon>
        <taxon>Gunneridae</taxon>
        <taxon>Pentapetalae</taxon>
        <taxon>rosids</taxon>
        <taxon>malvids</taxon>
        <taxon>Brassicales</taxon>
        <taxon>Brassicaceae</taxon>
        <taxon>Camelineae</taxon>
        <taxon>Arabidopsis</taxon>
    </lineage>
</organism>
<reference evidence="4 5" key="1">
    <citation type="submission" date="2020-12" db="EMBL/GenBank/DDBJ databases">
        <title>Concerted genomic and epigenomic changes stabilize Arabidopsis allopolyploids.</title>
        <authorList>
            <person name="Chen Z."/>
        </authorList>
    </citation>
    <scope>NUCLEOTIDE SEQUENCE [LARGE SCALE GENOMIC DNA]</scope>
    <source>
        <strain evidence="4">Allo738</strain>
        <tissue evidence="4">Leaf</tissue>
    </source>
</reference>
<dbReference type="PROSITE" id="PS50066">
    <property type="entry name" value="MADS_BOX_2"/>
    <property type="match status" value="1"/>
</dbReference>
<protein>
    <submittedName>
        <fullName evidence="4">Transcription factor MADS-box superfamily</fullName>
    </submittedName>
</protein>
<feature type="domain" description="MADS-box" evidence="3">
    <location>
        <begin position="1"/>
        <end position="58"/>
    </location>
</feature>
<sequence length="214" mass="24047">MKKNLSLIENGTSRKKSFNKRKPELMKKLTDPVTLCDVKACAVIYSPDNSNHEAVPSREGVEEVVSEEFMEVSRNDRNKSLMDQEAFLRERIEKEQMELKKLRDENRDLRAREIMWGCLGGNIDVHQLGEKDLQDLSSVIDNYLDSVTSRMEILKKNGESSSSLPPLVVPDLNVEEDGTILSMDGSHHQSETTRLATITTTAADACAPNITNNP</sequence>
<keyword evidence="5" id="KW-1185">Reference proteome</keyword>
<gene>
    <name evidence="4" type="ORF">ISN45_Aa02g018270</name>
</gene>